<accession>A0A3M7Q9T8</accession>
<sequence length="71" mass="8293">MMSQDMKNSTPIYDKQACGGDYIALYRENYRKRNTVFSFKRHLNLKLVSLLRHCATFKVASAINFCKTLQI</sequence>
<dbReference type="Proteomes" id="UP000276133">
    <property type="component" value="Unassembled WGS sequence"/>
</dbReference>
<organism evidence="1 2">
    <name type="scientific">Brachionus plicatilis</name>
    <name type="common">Marine rotifer</name>
    <name type="synonym">Brachionus muelleri</name>
    <dbReference type="NCBI Taxonomy" id="10195"/>
    <lineage>
        <taxon>Eukaryota</taxon>
        <taxon>Metazoa</taxon>
        <taxon>Spiralia</taxon>
        <taxon>Gnathifera</taxon>
        <taxon>Rotifera</taxon>
        <taxon>Eurotatoria</taxon>
        <taxon>Monogononta</taxon>
        <taxon>Pseudotrocha</taxon>
        <taxon>Ploima</taxon>
        <taxon>Brachionidae</taxon>
        <taxon>Brachionus</taxon>
    </lineage>
</organism>
<name>A0A3M7Q9T8_BRAPC</name>
<reference evidence="1 2" key="1">
    <citation type="journal article" date="2018" name="Sci. Rep.">
        <title>Genomic signatures of local adaptation to the degree of environmental predictability in rotifers.</title>
        <authorList>
            <person name="Franch-Gras L."/>
            <person name="Hahn C."/>
            <person name="Garcia-Roger E.M."/>
            <person name="Carmona M.J."/>
            <person name="Serra M."/>
            <person name="Gomez A."/>
        </authorList>
    </citation>
    <scope>NUCLEOTIDE SEQUENCE [LARGE SCALE GENOMIC DNA]</scope>
    <source>
        <strain evidence="1">HYR1</strain>
    </source>
</reference>
<comment type="caution">
    <text evidence="1">The sequence shown here is derived from an EMBL/GenBank/DDBJ whole genome shotgun (WGS) entry which is preliminary data.</text>
</comment>
<keyword evidence="2" id="KW-1185">Reference proteome</keyword>
<evidence type="ECO:0000313" key="1">
    <source>
        <dbReference type="EMBL" id="RNA07738.1"/>
    </source>
</evidence>
<evidence type="ECO:0000313" key="2">
    <source>
        <dbReference type="Proteomes" id="UP000276133"/>
    </source>
</evidence>
<protein>
    <submittedName>
        <fullName evidence="1">Uncharacterized protein</fullName>
    </submittedName>
</protein>
<proteinExistence type="predicted"/>
<dbReference type="AlphaFoldDB" id="A0A3M7Q9T8"/>
<gene>
    <name evidence="1" type="ORF">BpHYR1_031219</name>
</gene>
<dbReference type="EMBL" id="REGN01006952">
    <property type="protein sequence ID" value="RNA07738.1"/>
    <property type="molecule type" value="Genomic_DNA"/>
</dbReference>